<evidence type="ECO:0000313" key="1">
    <source>
        <dbReference type="EMBL" id="STY59714.1"/>
    </source>
</evidence>
<dbReference type="EMBL" id="UGPN01000002">
    <property type="protein sequence ID" value="STY59714.1"/>
    <property type="molecule type" value="Genomic_DNA"/>
</dbReference>
<protein>
    <submittedName>
        <fullName evidence="1">Uncharacterized protein</fullName>
    </submittedName>
</protein>
<sequence length="145" mass="16094">MARAGQDTDKTNARDNAYNAMTLRELARASLVDRGVGISGYTPMQMVGLAFTHSSSDFGQILIDVAHKSLIKGWETATENYEQFTTRGILTDFRPAKRVGLVSLVTCRKWAKGKNIPTAPSAMKGRKWHWRPTGNYLALPVSDHQ</sequence>
<accession>A0A378MUF8</accession>
<gene>
    <name evidence="1" type="ORF">NCTC10638_00893</name>
</gene>
<dbReference type="AlphaFoldDB" id="A0A378MUF8"/>
<reference evidence="1 2" key="1">
    <citation type="submission" date="2018-06" db="EMBL/GenBank/DDBJ databases">
        <authorList>
            <consortium name="Pathogen Informatics"/>
            <person name="Doyle S."/>
        </authorList>
    </citation>
    <scope>NUCLEOTIDE SEQUENCE [LARGE SCALE GENOMIC DNA]</scope>
    <source>
        <strain evidence="1 2">NCTC10638</strain>
    </source>
</reference>
<dbReference type="Proteomes" id="UP000254802">
    <property type="component" value="Unassembled WGS sequence"/>
</dbReference>
<evidence type="ECO:0000313" key="2">
    <source>
        <dbReference type="Proteomes" id="UP000254802"/>
    </source>
</evidence>
<name>A0A378MUF8_MANHA</name>
<proteinExistence type="predicted"/>
<organism evidence="1 2">
    <name type="scientific">Mannheimia haemolytica</name>
    <name type="common">Pasteurella haemolytica</name>
    <dbReference type="NCBI Taxonomy" id="75985"/>
    <lineage>
        <taxon>Bacteria</taxon>
        <taxon>Pseudomonadati</taxon>
        <taxon>Pseudomonadota</taxon>
        <taxon>Gammaproteobacteria</taxon>
        <taxon>Pasteurellales</taxon>
        <taxon>Pasteurellaceae</taxon>
        <taxon>Mannheimia</taxon>
    </lineage>
</organism>